<feature type="active site" evidence="3">
    <location>
        <position position="273"/>
    </location>
</feature>
<dbReference type="SUPFAM" id="SSF57552">
    <property type="entry name" value="Blood coagulation inhibitor (disintegrin)"/>
    <property type="match status" value="1"/>
</dbReference>
<comment type="caution">
    <text evidence="3">Lacks conserved residue(s) required for the propagation of feature annotation.</text>
</comment>
<evidence type="ECO:0000256" key="5">
    <source>
        <dbReference type="SAM" id="Phobius"/>
    </source>
</evidence>
<dbReference type="PANTHER" id="PTHR11905:SF159">
    <property type="entry name" value="ADAM METALLOPROTEASE"/>
    <property type="match status" value="1"/>
</dbReference>
<evidence type="ECO:0000259" key="6">
    <source>
        <dbReference type="PROSITE" id="PS50214"/>
    </source>
</evidence>
<dbReference type="SMART" id="SM00608">
    <property type="entry name" value="ACR"/>
    <property type="match status" value="1"/>
</dbReference>
<dbReference type="Pfam" id="PF01421">
    <property type="entry name" value="Reprolysin"/>
    <property type="match status" value="1"/>
</dbReference>
<evidence type="ECO:0000313" key="9">
    <source>
        <dbReference type="Proteomes" id="UP001217089"/>
    </source>
</evidence>
<dbReference type="EMBL" id="JARBDR010000246">
    <property type="protein sequence ID" value="KAJ8317364.1"/>
    <property type="molecule type" value="Genomic_DNA"/>
</dbReference>
<keyword evidence="3" id="KW-0479">Metal-binding</keyword>
<keyword evidence="1 3" id="KW-1015">Disulfide bond</keyword>
<proteinExistence type="predicted"/>
<dbReference type="PANTHER" id="PTHR11905">
    <property type="entry name" value="ADAM A DISINTEGRIN AND METALLOPROTEASE DOMAIN"/>
    <property type="match status" value="1"/>
</dbReference>
<keyword evidence="3" id="KW-0862">Zinc</keyword>
<dbReference type="InterPro" id="IPR001590">
    <property type="entry name" value="Peptidase_M12B"/>
</dbReference>
<sequence length="693" mass="77527">MVCDIYFRSLILRRHIIMKNHCFYHGEIQGVPQSAVAVSTCDNGVSGYIKDKDNIYHIEPAPSLGPGKHKIYIEKPLHHSHHCGSADKHSRLVVNGTDYNATINTYYTKEIFHRMRRDTRQNTTIRGPYDTNHNARFVELFLVNDFRTFDNHGRNRQTIIRRSQDIANIVSRLYKPLNIYIALVGVETWTERDLITITDDAEKTLENFLHYRKGRINPFHRNDNSQLITGETFKDGVLGKAIKASICTHQFSGGVDMDIRDRMTQVATTVAHELGHNFGMDHDNYSICQCPEEKCIMAPTGGGRLASPSKWSSCSRVALLESFELGMDYCLKNKPEKLYEGPVCGNSFVEEGEQCDCGLPEDCLNKCCNATTCRLLPNAQCATGTCCDLDTCRPKEAASLCRGALDECDLPEFCSGTTEYCPDDAYIQDGTSCRGGQAYCYLGHCKTHTLQCKLLWGSTGRVSDPICFQHLNTNGSKFGNCGYDWRQDRYNRCDKDDVMCGLLHCVHLNEKLMFWKETLAHATPATFLTKGRTRYVCRSVILDVGLDMPDPGMAPDGAKCGDRKVCVNHKCTPLSQLQIQSCPDCHGNGGFGPPYCDEPGFGGSEHSGPVKIKDTNSLLVGMLVLFLIILPLIGVAIFLGYYHHEKLKKWWNHSPFKYSVPKLPPRPKKPPPRNVPAPPTRPAPTAPPSGVLT</sequence>
<organism evidence="8 9">
    <name type="scientific">Tegillarca granosa</name>
    <name type="common">Malaysian cockle</name>
    <name type="synonym">Anadara granosa</name>
    <dbReference type="NCBI Taxonomy" id="220873"/>
    <lineage>
        <taxon>Eukaryota</taxon>
        <taxon>Metazoa</taxon>
        <taxon>Spiralia</taxon>
        <taxon>Lophotrochozoa</taxon>
        <taxon>Mollusca</taxon>
        <taxon>Bivalvia</taxon>
        <taxon>Autobranchia</taxon>
        <taxon>Pteriomorphia</taxon>
        <taxon>Arcoida</taxon>
        <taxon>Arcoidea</taxon>
        <taxon>Arcidae</taxon>
        <taxon>Tegillarca</taxon>
    </lineage>
</organism>
<dbReference type="InterPro" id="IPR001762">
    <property type="entry name" value="Disintegrin_dom"/>
</dbReference>
<dbReference type="Gene3D" id="4.10.70.10">
    <property type="entry name" value="Disintegrin domain"/>
    <property type="match status" value="1"/>
</dbReference>
<dbReference type="PROSITE" id="PS50215">
    <property type="entry name" value="ADAM_MEPRO"/>
    <property type="match status" value="1"/>
</dbReference>
<feature type="binding site" evidence="3">
    <location>
        <position position="272"/>
    </location>
    <ligand>
        <name>Zn(2+)</name>
        <dbReference type="ChEBI" id="CHEBI:29105"/>
        <note>catalytic</note>
    </ligand>
</feature>
<comment type="caution">
    <text evidence="8">The sequence shown here is derived from an EMBL/GenBank/DDBJ whole genome shotgun (WGS) entry which is preliminary data.</text>
</comment>
<evidence type="ECO:0000259" key="7">
    <source>
        <dbReference type="PROSITE" id="PS50215"/>
    </source>
</evidence>
<dbReference type="SMART" id="SM00050">
    <property type="entry name" value="DISIN"/>
    <property type="match status" value="1"/>
</dbReference>
<evidence type="ECO:0000256" key="2">
    <source>
        <dbReference type="PROSITE-ProRule" id="PRU00068"/>
    </source>
</evidence>
<evidence type="ECO:0000313" key="8">
    <source>
        <dbReference type="EMBL" id="KAJ8317364.1"/>
    </source>
</evidence>
<feature type="binding site" evidence="3">
    <location>
        <position position="276"/>
    </location>
    <ligand>
        <name>Zn(2+)</name>
        <dbReference type="ChEBI" id="CHEBI:29105"/>
        <note>catalytic</note>
    </ligand>
</feature>
<feature type="disulfide bond" evidence="2">
    <location>
        <begin position="401"/>
        <end position="421"/>
    </location>
</feature>
<feature type="disulfide bond" evidence="3">
    <location>
        <begin position="290"/>
        <end position="295"/>
    </location>
</feature>
<dbReference type="Pfam" id="PF00200">
    <property type="entry name" value="Disintegrin"/>
    <property type="match status" value="1"/>
</dbReference>
<dbReference type="SUPFAM" id="SSF55486">
    <property type="entry name" value="Metalloproteases ('zincins'), catalytic domain"/>
    <property type="match status" value="1"/>
</dbReference>
<keyword evidence="9" id="KW-1185">Reference proteome</keyword>
<name>A0ABQ9FJ93_TEGGR</name>
<reference evidence="8 9" key="1">
    <citation type="submission" date="2022-12" db="EMBL/GenBank/DDBJ databases">
        <title>Chromosome-level genome of Tegillarca granosa.</title>
        <authorList>
            <person name="Kim J."/>
        </authorList>
    </citation>
    <scope>NUCLEOTIDE SEQUENCE [LARGE SCALE GENOMIC DNA]</scope>
    <source>
        <strain evidence="8">Teg-2019</strain>
        <tissue evidence="8">Adductor muscle</tissue>
    </source>
</reference>
<feature type="domain" description="Disintegrin" evidence="6">
    <location>
        <begin position="341"/>
        <end position="429"/>
    </location>
</feature>
<protein>
    <submittedName>
        <fullName evidence="8">Uncharacterized protein</fullName>
    </submittedName>
</protein>
<dbReference type="InterPro" id="IPR006586">
    <property type="entry name" value="ADAM_Cys-rich"/>
</dbReference>
<dbReference type="CDD" id="cd04269">
    <property type="entry name" value="ZnMc_adamalysin_II_like"/>
    <property type="match status" value="1"/>
</dbReference>
<dbReference type="InterPro" id="IPR024079">
    <property type="entry name" value="MetalloPept_cat_dom_sf"/>
</dbReference>
<feature type="binding site" evidence="3">
    <location>
        <position position="282"/>
    </location>
    <ligand>
        <name>Zn(2+)</name>
        <dbReference type="ChEBI" id="CHEBI:29105"/>
        <note>catalytic</note>
    </ligand>
</feature>
<keyword evidence="5" id="KW-1133">Transmembrane helix</keyword>
<keyword evidence="5" id="KW-0472">Membrane</keyword>
<evidence type="ECO:0000256" key="1">
    <source>
        <dbReference type="ARBA" id="ARBA00023157"/>
    </source>
</evidence>
<dbReference type="InterPro" id="IPR034027">
    <property type="entry name" value="Reprolysin_adamalysin"/>
</dbReference>
<dbReference type="InterPro" id="IPR036436">
    <property type="entry name" value="Disintegrin_dom_sf"/>
</dbReference>
<feature type="region of interest" description="Disordered" evidence="4">
    <location>
        <begin position="661"/>
        <end position="693"/>
    </location>
</feature>
<evidence type="ECO:0000256" key="3">
    <source>
        <dbReference type="PROSITE-ProRule" id="PRU00276"/>
    </source>
</evidence>
<evidence type="ECO:0000256" key="4">
    <source>
        <dbReference type="SAM" id="MobiDB-lite"/>
    </source>
</evidence>
<keyword evidence="5" id="KW-0812">Transmembrane</keyword>
<feature type="transmembrane region" description="Helical" evidence="5">
    <location>
        <begin position="618"/>
        <end position="642"/>
    </location>
</feature>
<dbReference type="Proteomes" id="UP001217089">
    <property type="component" value="Unassembled WGS sequence"/>
</dbReference>
<feature type="compositionally biased region" description="Pro residues" evidence="4">
    <location>
        <begin position="672"/>
        <end position="687"/>
    </location>
</feature>
<dbReference type="Pfam" id="PF08516">
    <property type="entry name" value="ADAM_CR"/>
    <property type="match status" value="1"/>
</dbReference>
<feature type="domain" description="Peptidase M12B" evidence="7">
    <location>
        <begin position="136"/>
        <end position="335"/>
    </location>
</feature>
<gene>
    <name evidence="8" type="ORF">KUTeg_005268</name>
</gene>
<accession>A0ABQ9FJ93</accession>
<dbReference type="PROSITE" id="PS50214">
    <property type="entry name" value="DISINTEGRIN_2"/>
    <property type="match status" value="1"/>
</dbReference>
<dbReference type="Gene3D" id="3.40.390.10">
    <property type="entry name" value="Collagenase (Catalytic Domain)"/>
    <property type="match status" value="1"/>
</dbReference>